<dbReference type="Pfam" id="PF05521">
    <property type="entry name" value="Phage_HCP"/>
    <property type="match status" value="1"/>
</dbReference>
<dbReference type="RefSeq" id="WP_260347949.1">
    <property type="nucleotide sequence ID" value="NZ_JAOAOS010000002.1"/>
</dbReference>
<dbReference type="InterPro" id="IPR008767">
    <property type="entry name" value="Phage_SPP1_head-tail_adaptor"/>
</dbReference>
<organism evidence="1 2">
    <name type="scientific">Bosea minatitlanensis</name>
    <dbReference type="NCBI Taxonomy" id="128782"/>
    <lineage>
        <taxon>Bacteria</taxon>
        <taxon>Pseudomonadati</taxon>
        <taxon>Pseudomonadota</taxon>
        <taxon>Alphaproteobacteria</taxon>
        <taxon>Hyphomicrobiales</taxon>
        <taxon>Boseaceae</taxon>
        <taxon>Bosea</taxon>
    </lineage>
</organism>
<sequence>MSRNGRRSCLIQFYEGADTPDESGFPGGGTLWKTIWGDIVAERGSETTMADQRTIENYGWASVDYLELCEGAPPALIGTQRLGAMRLVHEGRSYDVDSIKADHVTKRDVVLRLVERASGT</sequence>
<dbReference type="EMBL" id="JBHSLI010000002">
    <property type="protein sequence ID" value="MFC5292678.1"/>
    <property type="molecule type" value="Genomic_DNA"/>
</dbReference>
<keyword evidence="2" id="KW-1185">Reference proteome</keyword>
<evidence type="ECO:0000313" key="2">
    <source>
        <dbReference type="Proteomes" id="UP001595976"/>
    </source>
</evidence>
<proteinExistence type="predicted"/>
<dbReference type="Proteomes" id="UP001595976">
    <property type="component" value="Unassembled WGS sequence"/>
</dbReference>
<comment type="caution">
    <text evidence="1">The sequence shown here is derived from an EMBL/GenBank/DDBJ whole genome shotgun (WGS) entry which is preliminary data.</text>
</comment>
<evidence type="ECO:0000313" key="1">
    <source>
        <dbReference type="EMBL" id="MFC5292678.1"/>
    </source>
</evidence>
<reference evidence="2" key="1">
    <citation type="journal article" date="2019" name="Int. J. Syst. Evol. Microbiol.">
        <title>The Global Catalogue of Microorganisms (GCM) 10K type strain sequencing project: providing services to taxonomists for standard genome sequencing and annotation.</title>
        <authorList>
            <consortium name="The Broad Institute Genomics Platform"/>
            <consortium name="The Broad Institute Genome Sequencing Center for Infectious Disease"/>
            <person name="Wu L."/>
            <person name="Ma J."/>
        </authorList>
    </citation>
    <scope>NUCLEOTIDE SEQUENCE [LARGE SCALE GENOMIC DNA]</scope>
    <source>
        <strain evidence="2">CGMCC 1.15643</strain>
    </source>
</reference>
<protein>
    <recommendedName>
        <fullName evidence="3">Head-tail adaptor protein</fullName>
    </recommendedName>
</protein>
<accession>A0ABW0F280</accession>
<gene>
    <name evidence="1" type="ORF">ACFPK2_06720</name>
</gene>
<name>A0ABW0F280_9HYPH</name>
<evidence type="ECO:0008006" key="3">
    <source>
        <dbReference type="Google" id="ProtNLM"/>
    </source>
</evidence>